<protein>
    <submittedName>
        <fullName evidence="3">Gag-protease polyprotein</fullName>
    </submittedName>
</protein>
<reference evidence="3 4" key="1">
    <citation type="submission" date="2019-08" db="EMBL/GenBank/DDBJ databases">
        <title>Draft genome sequences of two oriental melons (Cucumis melo L. var makuwa).</title>
        <authorList>
            <person name="Kwon S.-Y."/>
        </authorList>
    </citation>
    <scope>NUCLEOTIDE SEQUENCE [LARGE SCALE GENOMIC DNA]</scope>
    <source>
        <strain evidence="4">cv. Chang Bougi</strain>
        <tissue evidence="3">Leaf</tissue>
    </source>
</reference>
<dbReference type="Proteomes" id="UP000321947">
    <property type="component" value="Unassembled WGS sequence"/>
</dbReference>
<evidence type="ECO:0000313" key="3">
    <source>
        <dbReference type="EMBL" id="TYK29835.1"/>
    </source>
</evidence>
<name>A0A5D3E3E9_CUCMM</name>
<evidence type="ECO:0000259" key="2">
    <source>
        <dbReference type="Pfam" id="PF03732"/>
    </source>
</evidence>
<dbReference type="InterPro" id="IPR005162">
    <property type="entry name" value="Retrotrans_gag_dom"/>
</dbReference>
<dbReference type="EMBL" id="SSTD01001237">
    <property type="protein sequence ID" value="TYK29835.1"/>
    <property type="molecule type" value="Genomic_DNA"/>
</dbReference>
<gene>
    <name evidence="3" type="ORF">E5676_scaffold208G00670</name>
</gene>
<evidence type="ECO:0000256" key="1">
    <source>
        <dbReference type="SAM" id="MobiDB-lite"/>
    </source>
</evidence>
<feature type="domain" description="Retrotransposon gag" evidence="2">
    <location>
        <begin position="298"/>
        <end position="369"/>
    </location>
</feature>
<comment type="caution">
    <text evidence="3">The sequence shown here is derived from an EMBL/GenBank/DDBJ whole genome shotgun (WGS) entry which is preliminary data.</text>
</comment>
<dbReference type="Pfam" id="PF03732">
    <property type="entry name" value="Retrotrans_gag"/>
    <property type="match status" value="1"/>
</dbReference>
<feature type="region of interest" description="Disordered" evidence="1">
    <location>
        <begin position="69"/>
        <end position="89"/>
    </location>
</feature>
<sequence length="498" mass="55255">MNAVIKCPFNWIRPDLAPHNILKLEVEAAGYDEEGYCGGLLPLSVYNLVHLVTPRFFLSLHQSSPSFLTAPAPPPPSSSSSALQRFSPVHGQLPTGPPKSIIKPCAADTLTLSLHLCHLRCSPSSSRVLEQVVVEEVTLEFRNFTASTVEANSPLLGWIRLDADLNEILATSQVRVWRGADRRGARRMREGHMDASGFLYASTDGNDAKESYSCEPRCYGVEVQRFDYADAGAAAACPTSFCFGSSCTLGRAGSVVARGQALEGFQKVKPHDIRWVFGGPHQGSDVVIFFRDHLSTTERMLEGDVGQITWEQFMESFYAKFFFASLRDAKRQEFLNLEQDDRTMEQYDAKFDMLSRFAPEMIATEAARADNLQKRANSFKLACKGSTSGQKRKAEQQPISVPQRNFRSGDEFRRFQQKPFEVGEAARGKPLCTNCGKHHLGRYLFGTRTCFKCRQNGHTTDRCLMRLTGSAQNQGAGAPHQGKVFATNKTEAERAGTV</sequence>
<dbReference type="AlphaFoldDB" id="A0A5D3E3E9"/>
<feature type="region of interest" description="Disordered" evidence="1">
    <location>
        <begin position="384"/>
        <end position="404"/>
    </location>
</feature>
<organism evidence="3 4">
    <name type="scientific">Cucumis melo var. makuwa</name>
    <name type="common">Oriental melon</name>
    <dbReference type="NCBI Taxonomy" id="1194695"/>
    <lineage>
        <taxon>Eukaryota</taxon>
        <taxon>Viridiplantae</taxon>
        <taxon>Streptophyta</taxon>
        <taxon>Embryophyta</taxon>
        <taxon>Tracheophyta</taxon>
        <taxon>Spermatophyta</taxon>
        <taxon>Magnoliopsida</taxon>
        <taxon>eudicotyledons</taxon>
        <taxon>Gunneridae</taxon>
        <taxon>Pentapetalae</taxon>
        <taxon>rosids</taxon>
        <taxon>fabids</taxon>
        <taxon>Cucurbitales</taxon>
        <taxon>Cucurbitaceae</taxon>
        <taxon>Benincaseae</taxon>
        <taxon>Cucumis</taxon>
    </lineage>
</organism>
<accession>A0A5D3E3E9</accession>
<evidence type="ECO:0000313" key="4">
    <source>
        <dbReference type="Proteomes" id="UP000321947"/>
    </source>
</evidence>
<feature type="compositionally biased region" description="Low complexity" evidence="1">
    <location>
        <begin position="78"/>
        <end position="88"/>
    </location>
</feature>
<keyword evidence="3" id="KW-0378">Hydrolase</keyword>
<dbReference type="PANTHER" id="PTHR34482">
    <property type="entry name" value="DNA DAMAGE-INDUCIBLE PROTEIN 1-LIKE"/>
    <property type="match status" value="1"/>
</dbReference>
<proteinExistence type="predicted"/>
<keyword evidence="3" id="KW-0645">Protease</keyword>
<dbReference type="PANTHER" id="PTHR34482:SF48">
    <property type="entry name" value="GAG PROTEASE POLYPROTEIN"/>
    <property type="match status" value="1"/>
</dbReference>
<dbReference type="GO" id="GO:0008233">
    <property type="term" value="F:peptidase activity"/>
    <property type="evidence" value="ECO:0007669"/>
    <property type="project" value="UniProtKB-KW"/>
</dbReference>
<dbReference type="GO" id="GO:0006508">
    <property type="term" value="P:proteolysis"/>
    <property type="evidence" value="ECO:0007669"/>
    <property type="project" value="UniProtKB-KW"/>
</dbReference>